<keyword evidence="3 5" id="KW-0418">Kinase</keyword>
<dbReference type="EMBL" id="UOGL01000160">
    <property type="protein sequence ID" value="VAX38039.1"/>
    <property type="molecule type" value="Genomic_DNA"/>
</dbReference>
<evidence type="ECO:0000313" key="5">
    <source>
        <dbReference type="EMBL" id="VAX38039.1"/>
    </source>
</evidence>
<dbReference type="Gene3D" id="3.30.420.40">
    <property type="match status" value="2"/>
</dbReference>
<dbReference type="InterPro" id="IPR004372">
    <property type="entry name" value="Ac/propionate_kinase"/>
</dbReference>
<dbReference type="InterPro" id="IPR000890">
    <property type="entry name" value="Aliphatic_acid_kin_short-chain"/>
</dbReference>
<keyword evidence="1 5" id="KW-0808">Transferase</keyword>
<keyword evidence="2" id="KW-0547">Nucleotide-binding</keyword>
<gene>
    <name evidence="5" type="ORF">MNBD_PLANCTO02-1252</name>
</gene>
<reference evidence="5" key="1">
    <citation type="submission" date="2018-06" db="EMBL/GenBank/DDBJ databases">
        <authorList>
            <person name="Zhirakovskaya E."/>
        </authorList>
    </citation>
    <scope>NUCLEOTIDE SEQUENCE</scope>
</reference>
<dbReference type="NCBIfam" id="TIGR00016">
    <property type="entry name" value="ackA"/>
    <property type="match status" value="1"/>
</dbReference>
<dbReference type="PANTHER" id="PTHR21060:SF15">
    <property type="entry name" value="ACETATE KINASE-RELATED"/>
    <property type="match status" value="1"/>
</dbReference>
<evidence type="ECO:0000256" key="4">
    <source>
        <dbReference type="ARBA" id="ARBA00022840"/>
    </source>
</evidence>
<dbReference type="AlphaFoldDB" id="A0A3B1D727"/>
<evidence type="ECO:0000256" key="2">
    <source>
        <dbReference type="ARBA" id="ARBA00022741"/>
    </source>
</evidence>
<evidence type="ECO:0000256" key="1">
    <source>
        <dbReference type="ARBA" id="ARBA00022679"/>
    </source>
</evidence>
<dbReference type="PIRSF" id="PIRSF000722">
    <property type="entry name" value="Acetate_prop_kin"/>
    <property type="match status" value="1"/>
</dbReference>
<evidence type="ECO:0000256" key="3">
    <source>
        <dbReference type="ARBA" id="ARBA00022777"/>
    </source>
</evidence>
<accession>A0A3B1D727</accession>
<dbReference type="GO" id="GO:0006083">
    <property type="term" value="P:acetate metabolic process"/>
    <property type="evidence" value="ECO:0007669"/>
    <property type="project" value="TreeGrafter"/>
</dbReference>
<dbReference type="InterPro" id="IPR043129">
    <property type="entry name" value="ATPase_NBD"/>
</dbReference>
<dbReference type="InterPro" id="IPR023865">
    <property type="entry name" value="Aliphatic_acid_kinase_CS"/>
</dbReference>
<dbReference type="PRINTS" id="PR00471">
    <property type="entry name" value="ACETATEKNASE"/>
</dbReference>
<dbReference type="PANTHER" id="PTHR21060">
    <property type="entry name" value="ACETATE KINASE"/>
    <property type="match status" value="1"/>
</dbReference>
<dbReference type="HAMAP" id="MF_00020">
    <property type="entry name" value="Acetate_kinase"/>
    <property type="match status" value="1"/>
</dbReference>
<dbReference type="SUPFAM" id="SSF53067">
    <property type="entry name" value="Actin-like ATPase domain"/>
    <property type="match status" value="2"/>
</dbReference>
<keyword evidence="4" id="KW-0067">ATP-binding</keyword>
<dbReference type="GO" id="GO:0008776">
    <property type="term" value="F:acetate kinase activity"/>
    <property type="evidence" value="ECO:0007669"/>
    <property type="project" value="UniProtKB-EC"/>
</dbReference>
<sequence length="395" mass="42757">MKVLVANLGSTSFKYALFDLPAEVQLARGGIDRIGEEESSCQVEIGEHREEITKQIPDHASAVQMCLEQLTHPETGCLISVEEVAGIGFKAVFAGTLSGVRFVDDELLTMMEELADVAPAHNPPYVRAMRELQAAFPNIPLVAALETGFHETIPKSRRTYAIPFEWSEKHHIQRWGFHGASHRFIAQRIAEVLGRDDLKVISCHLGGSASISAIQNGESIANSFGMTPQTGLPHNNRVGDFDPFALPLLMKATGKELPELLDDLSHKGGLLGISGMSGDVRDLEEAASNGNVRAQLAIDVFVEAIRHYIGSFLVALGGVDALVFTGGIGENSETIRRAVCHNMAWAGIELDTEKNKSVKGEASISSENSSAEVWVIPTNEELVVARQTAAIINEK</sequence>
<dbReference type="GO" id="GO:0005524">
    <property type="term" value="F:ATP binding"/>
    <property type="evidence" value="ECO:0007669"/>
    <property type="project" value="UniProtKB-KW"/>
</dbReference>
<proteinExistence type="inferred from homology"/>
<dbReference type="PROSITE" id="PS01075">
    <property type="entry name" value="ACETATE_KINASE_1"/>
    <property type="match status" value="1"/>
</dbReference>
<dbReference type="Pfam" id="PF00871">
    <property type="entry name" value="Acetate_kinase"/>
    <property type="match status" value="1"/>
</dbReference>
<dbReference type="EC" id="2.7.2.1" evidence="5"/>
<organism evidence="5">
    <name type="scientific">hydrothermal vent metagenome</name>
    <dbReference type="NCBI Taxonomy" id="652676"/>
    <lineage>
        <taxon>unclassified sequences</taxon>
        <taxon>metagenomes</taxon>
        <taxon>ecological metagenomes</taxon>
    </lineage>
</organism>
<protein>
    <submittedName>
        <fullName evidence="5">Acetate kinase</fullName>
        <ecNumber evidence="5">2.7.2.1</ecNumber>
    </submittedName>
</protein>
<name>A0A3B1D727_9ZZZZ</name>